<reference evidence="1" key="2">
    <citation type="journal article" date="2015" name="Fish Shellfish Immunol.">
        <title>Early steps in the European eel (Anguilla anguilla)-Vibrio vulnificus interaction in the gills: Role of the RtxA13 toxin.</title>
        <authorList>
            <person name="Callol A."/>
            <person name="Pajuelo D."/>
            <person name="Ebbesson L."/>
            <person name="Teles M."/>
            <person name="MacKenzie S."/>
            <person name="Amaro C."/>
        </authorList>
    </citation>
    <scope>NUCLEOTIDE SEQUENCE</scope>
</reference>
<dbReference type="EMBL" id="GBXM01075071">
    <property type="protein sequence ID" value="JAH33506.1"/>
    <property type="molecule type" value="Transcribed_RNA"/>
</dbReference>
<proteinExistence type="predicted"/>
<accession>A0A0E9RWJ4</accession>
<sequence>MHYPGYTMLTLMTFYNNDGLRHNMNM</sequence>
<dbReference type="AlphaFoldDB" id="A0A0E9RWJ4"/>
<organism evidence="1">
    <name type="scientific">Anguilla anguilla</name>
    <name type="common">European freshwater eel</name>
    <name type="synonym">Muraena anguilla</name>
    <dbReference type="NCBI Taxonomy" id="7936"/>
    <lineage>
        <taxon>Eukaryota</taxon>
        <taxon>Metazoa</taxon>
        <taxon>Chordata</taxon>
        <taxon>Craniata</taxon>
        <taxon>Vertebrata</taxon>
        <taxon>Euteleostomi</taxon>
        <taxon>Actinopterygii</taxon>
        <taxon>Neopterygii</taxon>
        <taxon>Teleostei</taxon>
        <taxon>Anguilliformes</taxon>
        <taxon>Anguillidae</taxon>
        <taxon>Anguilla</taxon>
    </lineage>
</organism>
<reference evidence="1" key="1">
    <citation type="submission" date="2014-11" db="EMBL/GenBank/DDBJ databases">
        <authorList>
            <person name="Amaro Gonzalez C."/>
        </authorList>
    </citation>
    <scope>NUCLEOTIDE SEQUENCE</scope>
</reference>
<name>A0A0E9RWJ4_ANGAN</name>
<evidence type="ECO:0000313" key="1">
    <source>
        <dbReference type="EMBL" id="JAH33506.1"/>
    </source>
</evidence>
<protein>
    <submittedName>
        <fullName evidence="1">Uncharacterized protein</fullName>
    </submittedName>
</protein>